<dbReference type="GO" id="GO:0009279">
    <property type="term" value="C:cell outer membrane"/>
    <property type="evidence" value="ECO:0007669"/>
    <property type="project" value="UniProtKB-SubCell"/>
</dbReference>
<protein>
    <submittedName>
        <fullName evidence="12">Type IV pilus secretin PilQ</fullName>
    </submittedName>
</protein>
<accession>A0A7T0BW88</accession>
<evidence type="ECO:0000256" key="2">
    <source>
        <dbReference type="ARBA" id="ARBA00022448"/>
    </source>
</evidence>
<keyword evidence="3" id="KW-0732">Signal</keyword>
<feature type="region of interest" description="Disordered" evidence="8">
    <location>
        <begin position="38"/>
        <end position="63"/>
    </location>
</feature>
<keyword evidence="4" id="KW-0472">Membrane</keyword>
<dbReference type="InterPro" id="IPR001775">
    <property type="entry name" value="GspD/PilQ"/>
</dbReference>
<dbReference type="KEGG" id="nli:G3M70_09355"/>
<evidence type="ECO:0000259" key="11">
    <source>
        <dbReference type="Pfam" id="PF11741"/>
    </source>
</evidence>
<feature type="compositionally biased region" description="Polar residues" evidence="8">
    <location>
        <begin position="41"/>
        <end position="56"/>
    </location>
</feature>
<dbReference type="AlphaFoldDB" id="A0A7T0BW88"/>
<evidence type="ECO:0000313" key="13">
    <source>
        <dbReference type="Proteomes" id="UP000594688"/>
    </source>
</evidence>
<evidence type="ECO:0000313" key="12">
    <source>
        <dbReference type="EMBL" id="QPJ62064.1"/>
    </source>
</evidence>
<name>A0A7T0BW88_9BACT</name>
<gene>
    <name evidence="12" type="primary">pilQ</name>
    <name evidence="12" type="ORF">G3M70_09355</name>
</gene>
<evidence type="ECO:0000256" key="5">
    <source>
        <dbReference type="ARBA" id="ARBA00023237"/>
    </source>
</evidence>
<dbReference type="Pfam" id="PF00263">
    <property type="entry name" value="Secretin"/>
    <property type="match status" value="1"/>
</dbReference>
<comment type="similarity">
    <text evidence="6">Belongs to the bacterial secretin family.</text>
</comment>
<organism evidence="12 13">
    <name type="scientific">Candidatus Nitronauta litoralis</name>
    <dbReference type="NCBI Taxonomy" id="2705533"/>
    <lineage>
        <taxon>Bacteria</taxon>
        <taxon>Pseudomonadati</taxon>
        <taxon>Nitrospinota/Tectimicrobiota group</taxon>
        <taxon>Nitrospinota</taxon>
        <taxon>Nitrospinia</taxon>
        <taxon>Nitrospinales</taxon>
        <taxon>Nitrospinaceae</taxon>
        <taxon>Candidatus Nitronauta</taxon>
    </lineage>
</organism>
<dbReference type="InterPro" id="IPR005644">
    <property type="entry name" value="NolW-like"/>
</dbReference>
<evidence type="ECO:0000256" key="4">
    <source>
        <dbReference type="ARBA" id="ARBA00023136"/>
    </source>
</evidence>
<dbReference type="Gene3D" id="3.30.1370.120">
    <property type="match status" value="1"/>
</dbReference>
<feature type="domain" description="AMIN" evidence="11">
    <location>
        <begin position="59"/>
        <end position="154"/>
    </location>
</feature>
<evidence type="ECO:0000256" key="7">
    <source>
        <dbReference type="RuleBase" id="RU004004"/>
    </source>
</evidence>
<evidence type="ECO:0000256" key="8">
    <source>
        <dbReference type="SAM" id="MobiDB-lite"/>
    </source>
</evidence>
<dbReference type="PRINTS" id="PR00811">
    <property type="entry name" value="BCTERIALGSPD"/>
</dbReference>
<evidence type="ECO:0000256" key="3">
    <source>
        <dbReference type="ARBA" id="ARBA00022729"/>
    </source>
</evidence>
<dbReference type="Pfam" id="PF11741">
    <property type="entry name" value="AMIN"/>
    <property type="match status" value="1"/>
</dbReference>
<keyword evidence="2 7" id="KW-0813">Transport</keyword>
<proteinExistence type="inferred from homology"/>
<feature type="domain" description="Type II/III secretion system secretin-like" evidence="9">
    <location>
        <begin position="479"/>
        <end position="636"/>
    </location>
</feature>
<dbReference type="Pfam" id="PF03958">
    <property type="entry name" value="Secretin_N"/>
    <property type="match status" value="1"/>
</dbReference>
<dbReference type="Proteomes" id="UP000594688">
    <property type="component" value="Chromosome"/>
</dbReference>
<dbReference type="Gene3D" id="3.30.1370.130">
    <property type="match status" value="1"/>
</dbReference>
<sequence length="640" mass="69346">MKQTTWRLGLAGLLVVLTWGMVPVLAATAPAEVPEEMVAQAGSTESAENNEPSRATITDIRTETAGDEVTVEVEATGDLQYTAFKLMDPLRLVLDFQNMETTSVSGLTDINKGVVKSIRPLYFDDAAVQRLEFDLASTAVYEIQKPESNKLVIKLKGAEMQAAAPEPEKMPVMKDETADPEMNPEMGSMNTRGVPGFQPTELSSDICDSILNEKDRLIKVEFQNAELRNIFRFLAESENVNLVVSQSVSGTVTMKVDAVAWKNVLELILANYKLGRKCEGNVVRIGLEDDLIAERFNQPLITQMVRLNYGDPDEVIKNLDKMKSNFGKVVSDKRTNSIIVTDTETSVLDMMTVINNLDQPTTQVQIESKIIQINRDFLQEIGIQWGFDGVAFRNPDFPNAIAFSGAAVGDGALSAPVGAGRVDLGGTPGNLPATAQLATPRLTPGFIVDLATVGTPFGGIATSLRALGGDVTLDLQLSALERQGKSKTVASPKVTTLNNKEAKIRSGTRLPFQTTDPAEGTKIEFIDAVIELKVTPQITSEDMVYMKVAAQQNTPDPVRNVGGTPVILTKEAFTELLVGDKDTAVIGGLFQKRVTDTTRAIPYASEIPIIGQLFKSNADSDNISELLILIKPTIVKGLDS</sequence>
<dbReference type="InterPro" id="IPR013355">
    <property type="entry name" value="Pilus_4_PilQ"/>
</dbReference>
<keyword evidence="5" id="KW-0998">Cell outer membrane</keyword>
<dbReference type="InterPro" id="IPR051808">
    <property type="entry name" value="Type_IV_pilus_biogenesis"/>
</dbReference>
<comment type="subcellular location">
    <subcellularLocation>
        <location evidence="7">Cell outer membrane</location>
    </subcellularLocation>
    <subcellularLocation>
        <location evidence="1">Membrane</location>
    </subcellularLocation>
</comment>
<evidence type="ECO:0000256" key="1">
    <source>
        <dbReference type="ARBA" id="ARBA00004370"/>
    </source>
</evidence>
<feature type="domain" description="NolW-like" evidence="10">
    <location>
        <begin position="302"/>
        <end position="363"/>
    </location>
</feature>
<dbReference type="GO" id="GO:0009306">
    <property type="term" value="P:protein secretion"/>
    <property type="evidence" value="ECO:0007669"/>
    <property type="project" value="InterPro"/>
</dbReference>
<dbReference type="InterPro" id="IPR038591">
    <property type="entry name" value="NolW-like_sf"/>
</dbReference>
<evidence type="ECO:0000259" key="10">
    <source>
        <dbReference type="Pfam" id="PF03958"/>
    </source>
</evidence>
<evidence type="ECO:0000256" key="6">
    <source>
        <dbReference type="RuleBase" id="RU004003"/>
    </source>
</evidence>
<dbReference type="PANTHER" id="PTHR30604">
    <property type="entry name" value="PROTEIN TRANSPORT PROTEIN HOFQ"/>
    <property type="match status" value="1"/>
</dbReference>
<dbReference type="Gene3D" id="2.60.40.3500">
    <property type="match status" value="1"/>
</dbReference>
<dbReference type="EMBL" id="CP048685">
    <property type="protein sequence ID" value="QPJ62064.1"/>
    <property type="molecule type" value="Genomic_DNA"/>
</dbReference>
<dbReference type="PANTHER" id="PTHR30604:SF1">
    <property type="entry name" value="DNA UTILIZATION PROTEIN HOFQ"/>
    <property type="match status" value="1"/>
</dbReference>
<dbReference type="NCBIfam" id="TIGR02515">
    <property type="entry name" value="IV_pilus_PilQ"/>
    <property type="match status" value="1"/>
</dbReference>
<reference evidence="12 13" key="1">
    <citation type="submission" date="2020-02" db="EMBL/GenBank/DDBJ databases">
        <title>Genomic and physiological characterization of two novel Nitrospinaceae genera.</title>
        <authorList>
            <person name="Mueller A.J."/>
            <person name="Jung M.-Y."/>
            <person name="Strachan C.R."/>
            <person name="Herbold C.W."/>
            <person name="Kirkegaard R.H."/>
            <person name="Daims H."/>
        </authorList>
    </citation>
    <scope>NUCLEOTIDE SEQUENCE [LARGE SCALE GENOMIC DNA]</scope>
    <source>
        <strain evidence="12">EB</strain>
    </source>
</reference>
<dbReference type="InterPro" id="IPR004846">
    <property type="entry name" value="T2SS/T3SS_dom"/>
</dbReference>
<evidence type="ECO:0000259" key="9">
    <source>
        <dbReference type="Pfam" id="PF00263"/>
    </source>
</evidence>
<dbReference type="InterPro" id="IPR021731">
    <property type="entry name" value="AMIN_dom"/>
</dbReference>